<evidence type="ECO:0000313" key="8">
    <source>
        <dbReference type="Proteomes" id="UP001225646"/>
    </source>
</evidence>
<comment type="caution">
    <text evidence="7">The sequence shown here is derived from an EMBL/GenBank/DDBJ whole genome shotgun (WGS) entry which is preliminary data.</text>
</comment>
<feature type="transmembrane region" description="Helical" evidence="6">
    <location>
        <begin position="134"/>
        <end position="156"/>
    </location>
</feature>
<evidence type="ECO:0000256" key="3">
    <source>
        <dbReference type="ARBA" id="ARBA00022692"/>
    </source>
</evidence>
<protein>
    <submittedName>
        <fullName evidence="7">Uncharacterized protein (TIGR00297 family)</fullName>
    </submittedName>
</protein>
<feature type="transmembrane region" description="Helical" evidence="6">
    <location>
        <begin position="65"/>
        <end position="87"/>
    </location>
</feature>
<keyword evidence="4 6" id="KW-1133">Transmembrane helix</keyword>
<sequence>MKLLTFTGSLAAFAIGLSIYIGFGWNGLIVLGIFFASSSLWSKYKKEKKQSLEKIVEKGDQRDSFQVLANGGIPAIMAICSFIYYDVAPWESLFAVAIASANADTWASEIGTLSKRKPRLLWSFKEVDIGTSGAVTMLGTLAAFYGASLIGIAFYMLFTQDVIVLFTVILFGFIGSLLDTVLGSTLQVKYRCKVCRIKTEKKVHCNNRAQKIHGLSFMNNDGVNFLSITLATLLSYLFYILIF</sequence>
<comment type="subcellular location">
    <subcellularLocation>
        <location evidence="1">Membrane</location>
        <topology evidence="1">Multi-pass membrane protein</topology>
    </subcellularLocation>
</comment>
<evidence type="ECO:0000256" key="5">
    <source>
        <dbReference type="ARBA" id="ARBA00023136"/>
    </source>
</evidence>
<feature type="transmembrane region" description="Helical" evidence="6">
    <location>
        <begin position="223"/>
        <end position="242"/>
    </location>
</feature>
<feature type="transmembrane region" description="Helical" evidence="6">
    <location>
        <begin position="24"/>
        <end position="44"/>
    </location>
</feature>
<dbReference type="Proteomes" id="UP001225646">
    <property type="component" value="Unassembled WGS sequence"/>
</dbReference>
<dbReference type="EMBL" id="JAUSTR010000001">
    <property type="protein sequence ID" value="MDQ0161344.1"/>
    <property type="molecule type" value="Genomic_DNA"/>
</dbReference>
<keyword evidence="3 6" id="KW-0812">Transmembrane</keyword>
<keyword evidence="8" id="KW-1185">Reference proteome</keyword>
<organism evidence="7 8">
    <name type="scientific">Aeribacillus alveayuensis</name>
    <dbReference type="NCBI Taxonomy" id="279215"/>
    <lineage>
        <taxon>Bacteria</taxon>
        <taxon>Bacillati</taxon>
        <taxon>Bacillota</taxon>
        <taxon>Bacilli</taxon>
        <taxon>Bacillales</taxon>
        <taxon>Bacillaceae</taxon>
        <taxon>Aeribacillus</taxon>
    </lineage>
</organism>
<evidence type="ECO:0000256" key="2">
    <source>
        <dbReference type="ARBA" id="ARBA00009012"/>
    </source>
</evidence>
<dbReference type="InterPro" id="IPR002794">
    <property type="entry name" value="DUF92_TMEM19"/>
</dbReference>
<dbReference type="PANTHER" id="PTHR13353:SF5">
    <property type="entry name" value="TRANSMEMBRANE PROTEIN 19"/>
    <property type="match status" value="1"/>
</dbReference>
<accession>A0ABT9VKA9</accession>
<comment type="similarity">
    <text evidence="2">Belongs to the TMEM19 family.</text>
</comment>
<evidence type="ECO:0000256" key="6">
    <source>
        <dbReference type="SAM" id="Phobius"/>
    </source>
</evidence>
<proteinExistence type="inferred from homology"/>
<dbReference type="Pfam" id="PF01940">
    <property type="entry name" value="DUF92"/>
    <property type="match status" value="1"/>
</dbReference>
<name>A0ABT9VKA9_9BACI</name>
<dbReference type="PANTHER" id="PTHR13353">
    <property type="entry name" value="TRANSMEMBRANE PROTEIN 19"/>
    <property type="match status" value="1"/>
</dbReference>
<evidence type="ECO:0000256" key="4">
    <source>
        <dbReference type="ARBA" id="ARBA00022989"/>
    </source>
</evidence>
<evidence type="ECO:0000256" key="1">
    <source>
        <dbReference type="ARBA" id="ARBA00004141"/>
    </source>
</evidence>
<reference evidence="7 8" key="1">
    <citation type="submission" date="2023-07" db="EMBL/GenBank/DDBJ databases">
        <title>Genomic Encyclopedia of Type Strains, Phase IV (KMG-IV): sequencing the most valuable type-strain genomes for metagenomic binning, comparative biology and taxonomic classification.</title>
        <authorList>
            <person name="Goeker M."/>
        </authorList>
    </citation>
    <scope>NUCLEOTIDE SEQUENCE [LARGE SCALE GENOMIC DNA]</scope>
    <source>
        <strain evidence="7 8">DSM 19092</strain>
    </source>
</reference>
<keyword evidence="5 6" id="KW-0472">Membrane</keyword>
<evidence type="ECO:0000313" key="7">
    <source>
        <dbReference type="EMBL" id="MDQ0161344.1"/>
    </source>
</evidence>
<feature type="transmembrane region" description="Helical" evidence="6">
    <location>
        <begin position="162"/>
        <end position="182"/>
    </location>
</feature>
<gene>
    <name evidence="7" type="ORF">J2S06_000414</name>
</gene>